<dbReference type="InterPro" id="IPR036291">
    <property type="entry name" value="NAD(P)-bd_dom_sf"/>
</dbReference>
<dbReference type="PANTHER" id="PTHR10491">
    <property type="entry name" value="DTDP-4-DEHYDRORHAMNOSE REDUCTASE"/>
    <property type="match status" value="1"/>
</dbReference>
<gene>
    <name evidence="4" type="ORF">M5I08_17750</name>
</gene>
<organism evidence="4 5">
    <name type="scientific">Candidatus Mycobacterium methanotrophicum</name>
    <dbReference type="NCBI Taxonomy" id="2943498"/>
    <lineage>
        <taxon>Bacteria</taxon>
        <taxon>Bacillati</taxon>
        <taxon>Actinomycetota</taxon>
        <taxon>Actinomycetes</taxon>
        <taxon>Mycobacteriales</taxon>
        <taxon>Mycobacteriaceae</taxon>
        <taxon>Mycobacterium</taxon>
    </lineage>
</organism>
<keyword evidence="5" id="KW-1185">Reference proteome</keyword>
<dbReference type="InterPro" id="IPR029903">
    <property type="entry name" value="RmlD-like-bd"/>
</dbReference>
<evidence type="ECO:0000256" key="2">
    <source>
        <dbReference type="RuleBase" id="RU364082"/>
    </source>
</evidence>
<dbReference type="Pfam" id="PF04321">
    <property type="entry name" value="RmlD_sub_bind"/>
    <property type="match status" value="1"/>
</dbReference>
<dbReference type="InterPro" id="IPR005913">
    <property type="entry name" value="dTDP_dehydrorham_reduct"/>
</dbReference>
<evidence type="ECO:0000313" key="5">
    <source>
        <dbReference type="Proteomes" id="UP001056610"/>
    </source>
</evidence>
<keyword evidence="2" id="KW-0560">Oxidoreductase</keyword>
<reference evidence="4" key="1">
    <citation type="submission" date="2022-05" db="EMBL/GenBank/DDBJ databases">
        <title>A methanotrophic Mycobacterium dominates a cave microbial ecosystem.</title>
        <authorList>
            <person name="Van Spanning R.J.M."/>
            <person name="Guan Q."/>
            <person name="Melkonian C."/>
            <person name="Gallant J."/>
            <person name="Polerecky L."/>
            <person name="Flot J.-F."/>
            <person name="Brandt B.W."/>
            <person name="Braster M."/>
            <person name="Iturbe Espinoza P."/>
            <person name="Aerts J."/>
            <person name="Meima-Franke M."/>
            <person name="Piersma S.R."/>
            <person name="Bunduc C."/>
            <person name="Ummels R."/>
            <person name="Pain A."/>
            <person name="Fleming E.J."/>
            <person name="van der Wel N."/>
            <person name="Gherman V.D."/>
            <person name="Sarbu S.M."/>
            <person name="Bodelier P.L.E."/>
            <person name="Bitter W."/>
        </authorList>
    </citation>
    <scope>NUCLEOTIDE SEQUENCE</scope>
    <source>
        <strain evidence="4">Sulfur Cave</strain>
    </source>
</reference>
<protein>
    <recommendedName>
        <fullName evidence="2">dTDP-4-dehydrorhamnose reductase</fullName>
        <ecNumber evidence="2">1.1.1.133</ecNumber>
    </recommendedName>
</protein>
<evidence type="ECO:0000259" key="3">
    <source>
        <dbReference type="Pfam" id="PF04321"/>
    </source>
</evidence>
<sequence length="276" mass="28532">MTVHVLVLGAGGRVGAALCDLLPGYGFSVHGLTRSEVDVGDDDAVAACIAAADPGVVIYAVAIADPDRCERDPAASYEANVAGVQRVAAVAARTGRRVIYYSSDYVFGSAGTYFEDAAVAPLQVYGRHKAEAEQLVLGCGCNVVLRLPLLFGSKDFVADAVRAALAGAPLAVDRRRRFPIPVTHVARLTAGIITSEAVSGIYHAVGVEAVTKAEWAAQIAGLLGRPVPPAVAPGGGLGAPRPVDVELATRHPQLRTVPGTLWAATRARVAELAKPV</sequence>
<proteinExistence type="inferred from homology"/>
<comment type="pathway">
    <text evidence="2">Carbohydrate biosynthesis; dTDP-L-rhamnose biosynthesis.</text>
</comment>
<evidence type="ECO:0000256" key="1">
    <source>
        <dbReference type="ARBA" id="ARBA00010944"/>
    </source>
</evidence>
<name>A0ABY4QS76_9MYCO</name>
<comment type="similarity">
    <text evidence="1 2">Belongs to the dTDP-4-dehydrorhamnose reductase family.</text>
</comment>
<keyword evidence="2" id="KW-0521">NADP</keyword>
<accession>A0ABY4QS76</accession>
<dbReference type="PANTHER" id="PTHR10491:SF4">
    <property type="entry name" value="METHIONINE ADENOSYLTRANSFERASE 2 SUBUNIT BETA"/>
    <property type="match status" value="1"/>
</dbReference>
<dbReference type="Gene3D" id="3.40.50.720">
    <property type="entry name" value="NAD(P)-binding Rossmann-like Domain"/>
    <property type="match status" value="1"/>
</dbReference>
<dbReference type="SUPFAM" id="SSF51735">
    <property type="entry name" value="NAD(P)-binding Rossmann-fold domains"/>
    <property type="match status" value="1"/>
</dbReference>
<comment type="function">
    <text evidence="2">Catalyzes the reduction of dTDP-6-deoxy-L-lyxo-4-hexulose to yield dTDP-L-rhamnose.</text>
</comment>
<dbReference type="RefSeq" id="WP_249763394.1">
    <property type="nucleotide sequence ID" value="NZ_CAJUXY010000091.1"/>
</dbReference>
<dbReference type="EMBL" id="CP097320">
    <property type="protein sequence ID" value="UQX13192.1"/>
    <property type="molecule type" value="Genomic_DNA"/>
</dbReference>
<evidence type="ECO:0000313" key="4">
    <source>
        <dbReference type="EMBL" id="UQX13192.1"/>
    </source>
</evidence>
<dbReference type="Proteomes" id="UP001056610">
    <property type="component" value="Chromosome"/>
</dbReference>
<dbReference type="EC" id="1.1.1.133" evidence="2"/>
<feature type="domain" description="RmlD-like substrate binding" evidence="3">
    <location>
        <begin position="4"/>
        <end position="251"/>
    </location>
</feature>